<evidence type="ECO:0000313" key="1">
    <source>
        <dbReference type="EMBL" id="SEQ31283.1"/>
    </source>
</evidence>
<name>A0A1H9F1E9_9RHOB</name>
<proteinExistence type="predicted"/>
<keyword evidence="2" id="KW-1185">Reference proteome</keyword>
<evidence type="ECO:0000313" key="2">
    <source>
        <dbReference type="Proteomes" id="UP000198634"/>
    </source>
</evidence>
<reference evidence="1 2" key="1">
    <citation type="submission" date="2016-10" db="EMBL/GenBank/DDBJ databases">
        <authorList>
            <person name="de Groot N.N."/>
        </authorList>
    </citation>
    <scope>NUCLEOTIDE SEQUENCE [LARGE SCALE GENOMIC DNA]</scope>
    <source>
        <strain evidence="1 2">DSM 22007</strain>
    </source>
</reference>
<dbReference type="EMBL" id="FOEP01000005">
    <property type="protein sequence ID" value="SEQ31283.1"/>
    <property type="molecule type" value="Genomic_DNA"/>
</dbReference>
<dbReference type="RefSeq" id="WP_090269678.1">
    <property type="nucleotide sequence ID" value="NZ_FOEP01000005.1"/>
</dbReference>
<dbReference type="AlphaFoldDB" id="A0A1H9F1E9"/>
<organism evidence="1 2">
    <name type="scientific">Thalassovita taeanensis</name>
    <dbReference type="NCBI Taxonomy" id="657014"/>
    <lineage>
        <taxon>Bacteria</taxon>
        <taxon>Pseudomonadati</taxon>
        <taxon>Pseudomonadota</taxon>
        <taxon>Alphaproteobacteria</taxon>
        <taxon>Rhodobacterales</taxon>
        <taxon>Roseobacteraceae</taxon>
        <taxon>Thalassovita</taxon>
    </lineage>
</organism>
<protein>
    <submittedName>
        <fullName evidence="1">Uncharacterized protein</fullName>
    </submittedName>
</protein>
<gene>
    <name evidence="1" type="ORF">SAMN04488092_105238</name>
</gene>
<dbReference type="Proteomes" id="UP000198634">
    <property type="component" value="Unassembled WGS sequence"/>
</dbReference>
<sequence>MSVDVQRATVSGNRGVVFVGFRKPQFKPSDLWRLRLDTVGAAMIQQTTSREPLLGVIPLNTMLASNISSAAIDVTCP</sequence>
<accession>A0A1H9F1E9</accession>